<evidence type="ECO:0000313" key="11">
    <source>
        <dbReference type="Proteomes" id="UP000289372"/>
    </source>
</evidence>
<dbReference type="GeneID" id="61779025"/>
<dbReference type="InterPro" id="IPR029044">
    <property type="entry name" value="Nucleotide-diphossugar_trans"/>
</dbReference>
<name>A0A0G9A090_XANPE</name>
<reference evidence="7 10" key="1">
    <citation type="submission" date="2015-02" db="EMBL/GenBank/DDBJ databases">
        <title>Whole genome sequencing of multiple isolates of three species of pepper and tomato-infecting xanthomonads reveals genetic diversity in field strains and pinpoints effectors responsible for host specificity.</title>
        <authorList>
            <person name="Schwartz A."/>
            <person name="Dahlbeck D."/>
            <person name="Staskawicz B."/>
            <person name="Bart R."/>
            <person name="Potnis N."/>
            <person name="Minsavage G."/>
            <person name="Timilsina S."/>
            <person name="Goss E."/>
            <person name="Jones J."/>
            <person name="Vallad G."/>
            <person name="Barak J."/>
            <person name="Miller S."/>
            <person name="Ritchie D."/>
            <person name="Martins J.Jr."/>
            <person name="Patane J.S."/>
            <person name="Setubal J.C."/>
        </authorList>
    </citation>
    <scope>NUCLEOTIDE SEQUENCE [LARGE SCALE GENOMIC DNA]</scope>
    <source>
        <strain evidence="7 10">Xp3-15</strain>
    </source>
</reference>
<dbReference type="PANTHER" id="PTHR43646:SF2">
    <property type="entry name" value="GLYCOSYLTRANSFERASE 2-LIKE DOMAIN-CONTAINING PROTEIN"/>
    <property type="match status" value="1"/>
</dbReference>
<dbReference type="EMBL" id="PUUL01000122">
    <property type="protein sequence ID" value="RXD50505.1"/>
    <property type="molecule type" value="Genomic_DNA"/>
</dbReference>
<evidence type="ECO:0000313" key="9">
    <source>
        <dbReference type="EMBL" id="RXD50505.1"/>
    </source>
</evidence>
<organism evidence="8 12">
    <name type="scientific">Xanthomonas perforans</name>
    <dbReference type="NCBI Taxonomy" id="442694"/>
    <lineage>
        <taxon>Bacteria</taxon>
        <taxon>Pseudomonadati</taxon>
        <taxon>Pseudomonadota</taxon>
        <taxon>Gammaproteobacteria</taxon>
        <taxon>Lysobacterales</taxon>
        <taxon>Lysobacteraceae</taxon>
        <taxon>Xanthomonas</taxon>
    </lineage>
</organism>
<keyword evidence="10" id="KW-1185">Reference proteome</keyword>
<dbReference type="GO" id="GO:0016757">
    <property type="term" value="F:glycosyltransferase activity"/>
    <property type="evidence" value="ECO:0007669"/>
    <property type="project" value="UniProtKB-KW"/>
</dbReference>
<dbReference type="GO" id="GO:0005886">
    <property type="term" value="C:plasma membrane"/>
    <property type="evidence" value="ECO:0007669"/>
    <property type="project" value="UniProtKB-SubCell"/>
</dbReference>
<dbReference type="EMBL" id="JAAGYU010000055">
    <property type="protein sequence ID" value="NEL77177.1"/>
    <property type="molecule type" value="Genomic_DNA"/>
</dbReference>
<dbReference type="EMBL" id="JZUY01000049">
    <property type="protein sequence ID" value="KLC02409.1"/>
    <property type="molecule type" value="Genomic_DNA"/>
</dbReference>
<dbReference type="RefSeq" id="WP_008575703.1">
    <property type="nucleotide sequence ID" value="NZ_CP018475.1"/>
</dbReference>
<dbReference type="Gene3D" id="3.90.550.10">
    <property type="entry name" value="Spore Coat Polysaccharide Biosynthesis Protein SpsA, Chain A"/>
    <property type="match status" value="1"/>
</dbReference>
<evidence type="ECO:0000259" key="6">
    <source>
        <dbReference type="Pfam" id="PF00535"/>
    </source>
</evidence>
<evidence type="ECO:0000313" key="12">
    <source>
        <dbReference type="Proteomes" id="UP000471082"/>
    </source>
</evidence>
<comment type="subcellular location">
    <subcellularLocation>
        <location evidence="1">Cell membrane</location>
    </subcellularLocation>
</comment>
<dbReference type="Proteomes" id="UP000035369">
    <property type="component" value="Unassembled WGS sequence"/>
</dbReference>
<comment type="caution">
    <text evidence="8">The sequence shown here is derived from an EMBL/GenBank/DDBJ whole genome shotgun (WGS) entry which is preliminary data.</text>
</comment>
<evidence type="ECO:0000256" key="1">
    <source>
        <dbReference type="ARBA" id="ARBA00004236"/>
    </source>
</evidence>
<evidence type="ECO:0000256" key="5">
    <source>
        <dbReference type="ARBA" id="ARBA00023136"/>
    </source>
</evidence>
<dbReference type="Proteomes" id="UP000471082">
    <property type="component" value="Unassembled WGS sequence"/>
</dbReference>
<reference evidence="9 11" key="2">
    <citation type="submission" date="2018-02" db="EMBL/GenBank/DDBJ databases">
        <title>Characterization of Xanthomonas diversity in transplant houses and field plants.</title>
        <authorList>
            <person name="Abrahamian P."/>
            <person name="Timilsina S."/>
            <person name="Minsavage G.V."/>
            <person name="Goss E.M."/>
            <person name="Jones J.B."/>
            <person name="Vallad G.E."/>
        </authorList>
    </citation>
    <scope>NUCLEOTIDE SEQUENCE [LARGE SCALE GENOMIC DNA]</scope>
    <source>
        <strain evidence="9 11">GEV2132</strain>
    </source>
</reference>
<keyword evidence="3" id="KW-0328">Glycosyltransferase</keyword>
<evidence type="ECO:0000256" key="3">
    <source>
        <dbReference type="ARBA" id="ARBA00022676"/>
    </source>
</evidence>
<dbReference type="Pfam" id="PF00535">
    <property type="entry name" value="Glycos_transf_2"/>
    <property type="match status" value="1"/>
</dbReference>
<dbReference type="InterPro" id="IPR001173">
    <property type="entry name" value="Glyco_trans_2-like"/>
</dbReference>
<dbReference type="AlphaFoldDB" id="A0A0G9A090"/>
<keyword evidence="5" id="KW-0472">Membrane</keyword>
<sequence>MIAVIIPAHNEAECMAACLASVFLAASHPELHEAVEVIVAVDRCTDATAELALALGAHVIDVPVPGGVGIARAAAASKAIALGADWLAVTDADSRVPADWLVEQRRADADVFCGVVQVEDWLDYSDEMRCRFEQTEATGQGHGRIHGANLGVSTALYQQCGGFSALTCSEDVALVHALQAINASIAWSPRSVVWTSARRQARAIGGFSDFLKQLEASTCVPA</sequence>
<gene>
    <name evidence="9" type="ORF">DB769_18790</name>
    <name evidence="8" type="ORF">G3W61_13105</name>
    <name evidence="7" type="ORF">XP315_19695</name>
</gene>
<reference evidence="8 12" key="3">
    <citation type="submission" date="2019-11" db="EMBL/GenBank/DDBJ databases">
        <title>Genome-resolved metagenomics to study the prevalence of co-infection and intraspecific heterogeneity among plant pathogen metapopulations.</title>
        <authorList>
            <person name="Newberry E."/>
            <person name="Bhandari R."/>
            <person name="Kemble J."/>
            <person name="Sikora E."/>
            <person name="Potnis N."/>
        </authorList>
    </citation>
    <scope>NUCLEOTIDE SEQUENCE [LARGE SCALE GENOMIC DNA]</scope>
    <source>
        <strain evidence="8">Xp_Tom_Tuscaloosa_18b</strain>
    </source>
</reference>
<evidence type="ECO:0000313" key="8">
    <source>
        <dbReference type="EMBL" id="NEL77177.1"/>
    </source>
</evidence>
<evidence type="ECO:0000256" key="4">
    <source>
        <dbReference type="ARBA" id="ARBA00022679"/>
    </source>
</evidence>
<accession>A0A0G9A090</accession>
<proteinExistence type="predicted"/>
<keyword evidence="4 8" id="KW-0808">Transferase</keyword>
<dbReference type="SUPFAM" id="SSF53448">
    <property type="entry name" value="Nucleotide-diphospho-sugar transferases"/>
    <property type="match status" value="1"/>
</dbReference>
<keyword evidence="2" id="KW-1003">Cell membrane</keyword>
<dbReference type="Proteomes" id="UP000289372">
    <property type="component" value="Unassembled WGS sequence"/>
</dbReference>
<evidence type="ECO:0000313" key="10">
    <source>
        <dbReference type="Proteomes" id="UP000035369"/>
    </source>
</evidence>
<dbReference type="PANTHER" id="PTHR43646">
    <property type="entry name" value="GLYCOSYLTRANSFERASE"/>
    <property type="match status" value="1"/>
</dbReference>
<protein>
    <submittedName>
        <fullName evidence="7">Glycosyl transferase</fullName>
    </submittedName>
    <submittedName>
        <fullName evidence="8">Glycosyltransferase</fullName>
    </submittedName>
</protein>
<feature type="domain" description="Glycosyltransferase 2-like" evidence="6">
    <location>
        <begin position="4"/>
        <end position="125"/>
    </location>
</feature>
<evidence type="ECO:0000313" key="7">
    <source>
        <dbReference type="EMBL" id="KLC02409.1"/>
    </source>
</evidence>
<evidence type="ECO:0000256" key="2">
    <source>
        <dbReference type="ARBA" id="ARBA00022475"/>
    </source>
</evidence>
<dbReference type="KEGG" id="xpe:BJD13_05615"/>